<evidence type="ECO:0000256" key="11">
    <source>
        <dbReference type="PIRSR" id="PIRSR009407-2"/>
    </source>
</evidence>
<evidence type="ECO:0000256" key="7">
    <source>
        <dbReference type="ARBA" id="ARBA00023554"/>
    </source>
</evidence>
<feature type="binding site" evidence="11">
    <location>
        <position position="545"/>
    </location>
    <ligand>
        <name>D-threo-isocitrate</name>
        <dbReference type="ChEBI" id="CHEBI:15562"/>
    </ligand>
</feature>
<feature type="binding site" evidence="12">
    <location>
        <position position="550"/>
    </location>
    <ligand>
        <name>Mg(2+)</name>
        <dbReference type="ChEBI" id="CHEBI:18420"/>
    </ligand>
</feature>
<comment type="similarity">
    <text evidence="8 9">Belongs to the monomeric-type IDH family.</text>
</comment>
<evidence type="ECO:0000256" key="2">
    <source>
        <dbReference type="ARBA" id="ARBA00022532"/>
    </source>
</evidence>
<comment type="cofactor">
    <cofactor evidence="12">
        <name>Mg(2+)</name>
        <dbReference type="ChEBI" id="CHEBI:18420"/>
    </cofactor>
    <cofactor evidence="12">
        <name>Mn(2+)</name>
        <dbReference type="ChEBI" id="CHEBI:29035"/>
    </cofactor>
    <text evidence="12">Binds 1 Mg(2+) or Mn(2+) ion per subunit.</text>
</comment>
<evidence type="ECO:0000313" key="14">
    <source>
        <dbReference type="EMBL" id="XCH11121.1"/>
    </source>
</evidence>
<evidence type="ECO:0000256" key="5">
    <source>
        <dbReference type="ARBA" id="ARBA00022857"/>
    </source>
</evidence>
<feature type="binding site" evidence="13">
    <location>
        <position position="133"/>
    </location>
    <ligand>
        <name>NADP(+)</name>
        <dbReference type="ChEBI" id="CHEBI:58349"/>
    </ligand>
</feature>
<feature type="binding site" evidence="13">
    <location>
        <begin position="598"/>
        <end position="600"/>
    </location>
    <ligand>
        <name>NADP(+)</name>
        <dbReference type="ChEBI" id="CHEBI:58349"/>
    </ligand>
</feature>
<dbReference type="EMBL" id="CP159279">
    <property type="protein sequence ID" value="XCH11121.1"/>
    <property type="molecule type" value="Genomic_DNA"/>
</dbReference>
<keyword evidence="4 12" id="KW-0460">Magnesium</keyword>
<dbReference type="EC" id="1.1.1.42" evidence="9"/>
<dbReference type="InterPro" id="IPR004436">
    <property type="entry name" value="Isocitrate_DH_NADP_mono"/>
</dbReference>
<evidence type="ECO:0000256" key="12">
    <source>
        <dbReference type="PIRSR" id="PIRSR009407-3"/>
    </source>
</evidence>
<keyword evidence="1 9" id="KW-0329">Glyoxylate bypass</keyword>
<feature type="binding site" evidence="11">
    <location>
        <position position="143"/>
    </location>
    <ligand>
        <name>D-threo-isocitrate</name>
        <dbReference type="ChEBI" id="CHEBI:15562"/>
    </ligand>
</feature>
<keyword evidence="5 9" id="KW-0521">NADP</keyword>
<dbReference type="GO" id="GO:0046872">
    <property type="term" value="F:metal ion binding"/>
    <property type="evidence" value="ECO:0007669"/>
    <property type="project" value="UniProtKB-KW"/>
</dbReference>
<feature type="binding site" evidence="12">
    <location>
        <position position="348"/>
    </location>
    <ligand>
        <name>Mg(2+)</name>
        <dbReference type="ChEBI" id="CHEBI:18420"/>
    </ligand>
</feature>
<sequence length="739" mass="79754">MAKIIYTHTDEAPMLATYSFLPIIEAFASTAGVQVETRDISLAGRIIAVFGDYLTEEQQIGDALAELGELAKKPEANIIKLPNISASVPQLKAAIAELQSQGYKLPDYPDNPTSDEETAIRSRYDKIKGSAVNPVLREGNSDRRAPLSVKNYARQNPHSMGAWTPESKTNVAHMDANDFRANEKSVVIPADGTIEIQLVREDGTVKVLKKAFPVLAGEVIDGTVMRAAALDEFLAAQVARAKEEGVLFSAHLKATMMKVSDPIIFGHVVKAYFSELFDTYGKQLAAAGLSPNNGLASILNGLDELPEDVREGVQAAIKKGLEEGPAIAMVDSDKGITNLHVPSDVIVDASMPAMIRTSGHMWGPDGNEADTLAVLPDSSYAGIYQVVIDDCRANGAFDPTTMGTVPNVGLMAQAAEEYGSHDKTFEAQVPGKIQVVDGSGNVLIEHDVAPGDIWRACQTKDLPIRDWVKLAVNRARASQTPAVFWLDETRAHDAKLIEKVREYLQEHDTEGLQIEILSPVKATAFTLERIRKGEDTISVTGNVLRDYLTDLFPILELGTSAKMLSIVPLINGGGLFETGAGGSAPKHVQQLLKENHLRWDSLGEFLALAVSFEHLANTTDNARAQVLADTLDRATGTFLLENKSPSRKAGEIDNRGSHYYLAQYWAQELAKQTEDAELAASFASVADALTSNEEAIVSELLGAQGQPVDIGGYYRPDAEKAAAVMRPSATLNKIVASLS</sequence>
<dbReference type="GO" id="GO:0004450">
    <property type="term" value="F:isocitrate dehydrogenase (NADP+) activity"/>
    <property type="evidence" value="ECO:0007669"/>
    <property type="project" value="UniProtKB-EC"/>
</dbReference>
<dbReference type="PANTHER" id="PTHR36999">
    <property type="entry name" value="ISOCITRATE DEHYDROGENASE [NADP]"/>
    <property type="match status" value="1"/>
</dbReference>
<evidence type="ECO:0000256" key="3">
    <source>
        <dbReference type="ARBA" id="ARBA00022723"/>
    </source>
</evidence>
<gene>
    <name evidence="14" type="ORF">ABRP34_20345</name>
</gene>
<feature type="binding site" evidence="13">
    <location>
        <position position="587"/>
    </location>
    <ligand>
        <name>NADP(+)</name>
        <dbReference type="ChEBI" id="CHEBI:58349"/>
    </ligand>
</feature>
<protein>
    <recommendedName>
        <fullName evidence="9">Isocitrate dehydrogenase [NADP]</fullName>
        <ecNumber evidence="9">1.1.1.42</ecNumber>
    </recommendedName>
    <alternativeName>
        <fullName evidence="9">Oxalosuccinate decarboxylase</fullName>
    </alternativeName>
</protein>
<feature type="binding site" evidence="13">
    <location>
        <begin position="80"/>
        <end position="85"/>
    </location>
    <ligand>
        <name>NADP(+)</name>
        <dbReference type="ChEBI" id="CHEBI:58349"/>
    </ligand>
</feature>
<comment type="catalytic activity">
    <reaction evidence="7 9">
        <text>D-threo-isocitrate + NADP(+) = 2-oxoglutarate + CO2 + NADPH</text>
        <dbReference type="Rhea" id="RHEA:19629"/>
        <dbReference type="ChEBI" id="CHEBI:15562"/>
        <dbReference type="ChEBI" id="CHEBI:16526"/>
        <dbReference type="ChEBI" id="CHEBI:16810"/>
        <dbReference type="ChEBI" id="CHEBI:57783"/>
        <dbReference type="ChEBI" id="CHEBI:58349"/>
        <dbReference type="EC" id="1.1.1.42"/>
    </reaction>
</comment>
<reference evidence="14" key="1">
    <citation type="submission" date="2024-06" db="EMBL/GenBank/DDBJ databases">
        <title>Biodegradation of dimethachlon by Arthrobacter sp. K5: mechanistic insights and ecological implications.</title>
        <authorList>
            <person name="Hu S."/>
            <person name="Lu P."/>
        </authorList>
    </citation>
    <scope>NUCLEOTIDE SEQUENCE</scope>
    <source>
        <strain evidence="14">K5</strain>
    </source>
</reference>
<feature type="binding site" evidence="13">
    <location>
        <begin position="582"/>
        <end position="583"/>
    </location>
    <ligand>
        <name>NADP(+)</name>
        <dbReference type="ChEBI" id="CHEBI:58349"/>
    </ligand>
</feature>
<dbReference type="SUPFAM" id="SSF53659">
    <property type="entry name" value="Isocitrate/Isopropylmalate dehydrogenase-like"/>
    <property type="match status" value="1"/>
</dbReference>
<dbReference type="NCBIfam" id="TIGR00178">
    <property type="entry name" value="monomer_idh"/>
    <property type="match status" value="1"/>
</dbReference>
<keyword evidence="3 12" id="KW-0479">Metal-binding</keyword>
<accession>A0AAU8ENH0</accession>
<proteinExistence type="inferred from homology"/>
<evidence type="ECO:0000256" key="8">
    <source>
        <dbReference type="ARBA" id="ARBA00046318"/>
    </source>
</evidence>
<feature type="binding site" evidence="11">
    <location>
        <begin position="130"/>
        <end position="137"/>
    </location>
    <ligand>
        <name>substrate</name>
    </ligand>
</feature>
<organism evidence="14">
    <name type="scientific">Arthrobacter sp. K5</name>
    <dbReference type="NCBI Taxonomy" id="2839623"/>
    <lineage>
        <taxon>Bacteria</taxon>
        <taxon>Bacillati</taxon>
        <taxon>Actinomycetota</taxon>
        <taxon>Actinomycetes</taxon>
        <taxon>Micrococcales</taxon>
        <taxon>Micrococcaceae</taxon>
        <taxon>Arthrobacter</taxon>
    </lineage>
</organism>
<feature type="site" description="Critical for catalysis" evidence="10">
    <location>
        <position position="253"/>
    </location>
</feature>
<dbReference type="GO" id="GO:0006097">
    <property type="term" value="P:glyoxylate cycle"/>
    <property type="evidence" value="ECO:0007669"/>
    <property type="project" value="UniProtKB-KW"/>
</dbReference>
<evidence type="ECO:0000256" key="6">
    <source>
        <dbReference type="ARBA" id="ARBA00023002"/>
    </source>
</evidence>
<evidence type="ECO:0000256" key="4">
    <source>
        <dbReference type="ARBA" id="ARBA00022842"/>
    </source>
</evidence>
<dbReference type="PIRSF" id="PIRSF009407">
    <property type="entry name" value="IDH_monmr"/>
    <property type="match status" value="1"/>
</dbReference>
<name>A0AAU8ENH0_9MICC</name>
<evidence type="ECO:0000256" key="9">
    <source>
        <dbReference type="PIRNR" id="PIRNR009407"/>
    </source>
</evidence>
<evidence type="ECO:0000256" key="1">
    <source>
        <dbReference type="ARBA" id="ARBA00022435"/>
    </source>
</evidence>
<dbReference type="Pfam" id="PF03971">
    <property type="entry name" value="IDH"/>
    <property type="match status" value="1"/>
</dbReference>
<feature type="binding site" evidence="13">
    <location>
        <position position="647"/>
    </location>
    <ligand>
        <name>NADP(+)</name>
        <dbReference type="ChEBI" id="CHEBI:58349"/>
    </ligand>
</feature>
<evidence type="ECO:0000256" key="10">
    <source>
        <dbReference type="PIRSR" id="PIRSR009407-1"/>
    </source>
</evidence>
<dbReference type="PANTHER" id="PTHR36999:SF1">
    <property type="entry name" value="ISOCITRATE DEHYDROGENASE (NADP(+))"/>
    <property type="match status" value="1"/>
</dbReference>
<feature type="site" description="Critical for catalysis" evidence="10">
    <location>
        <position position="418"/>
    </location>
</feature>
<evidence type="ECO:0000256" key="13">
    <source>
        <dbReference type="PIRSR" id="PIRSR009407-4"/>
    </source>
</evidence>
<dbReference type="AlphaFoldDB" id="A0AAU8ENH0"/>
<keyword evidence="2 9" id="KW-0816">Tricarboxylic acid cycle</keyword>
<dbReference type="RefSeq" id="WP_003802736.1">
    <property type="nucleotide sequence ID" value="NZ_CP159279.1"/>
</dbReference>
<dbReference type="GO" id="GO:0006099">
    <property type="term" value="P:tricarboxylic acid cycle"/>
    <property type="evidence" value="ECO:0007669"/>
    <property type="project" value="UniProtKB-KW"/>
</dbReference>
<keyword evidence="6 9" id="KW-0560">Oxidoreductase</keyword>
<feature type="binding site" evidence="12">
    <location>
        <position position="546"/>
    </location>
    <ligand>
        <name>Mg(2+)</name>
        <dbReference type="ChEBI" id="CHEBI:18420"/>
    </ligand>
</feature>
<dbReference type="Gene3D" id="3.40.718.10">
    <property type="entry name" value="Isopropylmalate Dehydrogenase"/>
    <property type="match status" value="1"/>
</dbReference>